<keyword evidence="4" id="KW-1185">Reference proteome</keyword>
<evidence type="ECO:0000259" key="1">
    <source>
        <dbReference type="Pfam" id="PF23212"/>
    </source>
</evidence>
<dbReference type="Pfam" id="PF23212">
    <property type="entry name" value="DUF7064"/>
    <property type="match status" value="1"/>
</dbReference>
<dbReference type="SUPFAM" id="SSF159245">
    <property type="entry name" value="AttH-like"/>
    <property type="match status" value="1"/>
</dbReference>
<protein>
    <submittedName>
        <fullName evidence="3">Phosphotransferase</fullName>
    </submittedName>
</protein>
<gene>
    <name evidence="3" type="ORF">K6T79_21165</name>
</gene>
<feature type="domain" description="DUF7065" evidence="2">
    <location>
        <begin position="363"/>
        <end position="407"/>
    </location>
</feature>
<dbReference type="PANTHER" id="PTHR11012">
    <property type="entry name" value="PROTEIN KINASE-LIKE DOMAIN-CONTAINING"/>
    <property type="match status" value="1"/>
</dbReference>
<feature type="domain" description="DUF7064" evidence="1">
    <location>
        <begin position="540"/>
        <end position="661"/>
    </location>
</feature>
<dbReference type="InterPro" id="IPR004119">
    <property type="entry name" value="EcKL"/>
</dbReference>
<dbReference type="InterPro" id="IPR011009">
    <property type="entry name" value="Kinase-like_dom_sf"/>
</dbReference>
<dbReference type="EMBL" id="JAYJJR010000017">
    <property type="protein sequence ID" value="MEB3023539.1"/>
    <property type="molecule type" value="Genomic_DNA"/>
</dbReference>
<evidence type="ECO:0000313" key="4">
    <source>
        <dbReference type="Proteomes" id="UP001299596"/>
    </source>
</evidence>
<evidence type="ECO:0000313" key="3">
    <source>
        <dbReference type="EMBL" id="MEB3023539.1"/>
    </source>
</evidence>
<dbReference type="InterPro" id="IPR055493">
    <property type="entry name" value="DUF7065"/>
</dbReference>
<dbReference type="InterPro" id="IPR055492">
    <property type="entry name" value="DUF7064"/>
</dbReference>
<reference evidence="3 4" key="1">
    <citation type="submission" date="2023-12" db="EMBL/GenBank/DDBJ databases">
        <title>Description of new species of Mycobacterium terrae complex isolated from sewage at the Sao Paulo Zoological Park Foundation in Brazil.</title>
        <authorList>
            <person name="Romagnoli C.L."/>
            <person name="Conceicao E.C."/>
            <person name="Machado E."/>
            <person name="Barreto L.B.P.F."/>
            <person name="Sharma A."/>
            <person name="Silva N.M."/>
            <person name="Marques L.E."/>
            <person name="Juliana M.A."/>
            <person name="Lourenco M.C.S."/>
            <person name="Digiampietri L.A."/>
            <person name="Suffys P.N."/>
            <person name="Viana-Niero C."/>
        </authorList>
    </citation>
    <scope>NUCLEOTIDE SEQUENCE [LARGE SCALE GENOMIC DNA]</scope>
    <source>
        <strain evidence="3 4">MYC098</strain>
    </source>
</reference>
<name>A0ABU5XMV4_9MYCO</name>
<accession>A0ABU5XMV4</accession>
<dbReference type="Proteomes" id="UP001299596">
    <property type="component" value="Unassembled WGS sequence"/>
</dbReference>
<proteinExistence type="predicted"/>
<dbReference type="RefSeq" id="WP_225405529.1">
    <property type="nucleotide sequence ID" value="NZ_JAYJJR010000017.1"/>
</dbReference>
<comment type="caution">
    <text evidence="3">The sequence shown here is derived from an EMBL/GenBank/DDBJ whole genome shotgun (WGS) entry which is preliminary data.</text>
</comment>
<dbReference type="PANTHER" id="PTHR11012:SF30">
    <property type="entry name" value="PROTEIN KINASE-LIKE DOMAIN-CONTAINING"/>
    <property type="match status" value="1"/>
</dbReference>
<dbReference type="Pfam" id="PF23213">
    <property type="entry name" value="DUF7065"/>
    <property type="match status" value="1"/>
</dbReference>
<organism evidence="3 4">
    <name type="scientific">[Mycobacterium] crassicus</name>
    <dbReference type="NCBI Taxonomy" id="2872309"/>
    <lineage>
        <taxon>Bacteria</taxon>
        <taxon>Bacillati</taxon>
        <taxon>Actinomycetota</taxon>
        <taxon>Actinomycetes</taxon>
        <taxon>Mycobacteriales</taxon>
        <taxon>Mycobacteriaceae</taxon>
        <taxon>Mycolicibacter</taxon>
    </lineage>
</organism>
<dbReference type="SUPFAM" id="SSF56112">
    <property type="entry name" value="Protein kinase-like (PK-like)"/>
    <property type="match status" value="1"/>
</dbReference>
<sequence>MQTHHDAAPIESPSDLTPEWLTGVLGGPTVTGFRAEQIGTGQMSECYRLSLDYAQASAGPPSLVLKVAAREPTSRQTGLTLGLYQREVGFYTDIAPRLSGPISHCYHAAIDTDTGAFDLLLEDAAPAQPGDDIAGATVDQALLAVSELGRMHSSLQADTDLAGVAWLNRETPVNQALITALYAGFVDRYAGRITDEQRTVCDRLVNSFDAYLAGEQQQPHGLVHGDYRLDNMLLGEAGRGPTLTVVDWQTVTWAPAFVDLAYFLGCALPVEIRRANSAALVEAYLAGRGPDAGVTTAQVREGLRRQSFFGVMMAIVSSMLVGQTERGDDMFMTMLARHCSQVLDTDALAILPAPAVPEPLVPAESDEYPHPPAPEPLWNESWYFDFVDEGGQIGGWIRLGLYPNENHAWVNALVCGPGMPTVALNDFRAELPADPFALRTVGITLTQQVIEPLRRYRVTVSGDGQAYDDPAGLLRNETGRPVQLSMDLQWTTAGRPYQYRITPRFEIPCTVTGSVTVNGTTHEISAVPGQRDHSWGVRDWWAMDWVWNALHLDDGTHLHGVDVRIPGMPPVGIGYIQDDAGLTELQSVSAEEVFGADDLPVSTTLHLQPTGLVATAEIIAHAPVRLESLDGRISQFPRAWARITMADGRTGVGWLEWNRNR</sequence>
<dbReference type="Pfam" id="PF02958">
    <property type="entry name" value="EcKL"/>
    <property type="match status" value="1"/>
</dbReference>
<evidence type="ECO:0000259" key="2">
    <source>
        <dbReference type="Pfam" id="PF23213"/>
    </source>
</evidence>
<dbReference type="Gene3D" id="3.90.1200.10">
    <property type="match status" value="1"/>
</dbReference>